<dbReference type="InterPro" id="IPR036230">
    <property type="entry name" value="LeuA_allosteric_dom_sf"/>
</dbReference>
<evidence type="ECO:0000259" key="2">
    <source>
        <dbReference type="SMART" id="SM00917"/>
    </source>
</evidence>
<sequence length="106" mass="11827">MYPAHSVRSAPFWDCERPLGSMPNGRLDAIRDALTKTKYDIQYDFITYAENALTVGSKSKAASYVCIADETGKKYWGVGTQPDIILATVNALVSAINRMNKEKKFM</sequence>
<keyword evidence="1" id="KW-0808">Transferase</keyword>
<evidence type="ECO:0000256" key="1">
    <source>
        <dbReference type="ARBA" id="ARBA00022679"/>
    </source>
</evidence>
<organism evidence="3 4">
    <name type="scientific">Mogibacterium kristiansenii</name>
    <dbReference type="NCBI Taxonomy" id="2606708"/>
    <lineage>
        <taxon>Bacteria</taxon>
        <taxon>Bacillati</taxon>
        <taxon>Bacillota</taxon>
        <taxon>Clostridia</taxon>
        <taxon>Peptostreptococcales</taxon>
        <taxon>Anaerovoracaceae</taxon>
        <taxon>Mogibacterium</taxon>
    </lineage>
</organism>
<protein>
    <recommendedName>
        <fullName evidence="2">2-isopropylmalate synthase LeuA allosteric (dimerisation) domain-containing protein</fullName>
    </recommendedName>
</protein>
<proteinExistence type="predicted"/>
<accession>A0A6N7X349</accession>
<dbReference type="GO" id="GO:0003852">
    <property type="term" value="F:2-isopropylmalate synthase activity"/>
    <property type="evidence" value="ECO:0007669"/>
    <property type="project" value="InterPro"/>
</dbReference>
<gene>
    <name evidence="3" type="ORF">FYJ65_01730</name>
</gene>
<comment type="caution">
    <text evidence="3">The sequence shown here is derived from an EMBL/GenBank/DDBJ whole genome shotgun (WGS) entry which is preliminary data.</text>
</comment>
<dbReference type="PANTHER" id="PTHR46911">
    <property type="match status" value="1"/>
</dbReference>
<reference evidence="3 4" key="1">
    <citation type="submission" date="2019-08" db="EMBL/GenBank/DDBJ databases">
        <title>In-depth cultivation of the pig gut microbiome towards novel bacterial diversity and tailored functional studies.</title>
        <authorList>
            <person name="Wylensek D."/>
            <person name="Hitch T.C.A."/>
            <person name="Clavel T."/>
        </authorList>
    </citation>
    <scope>NUCLEOTIDE SEQUENCE [LARGE SCALE GENOMIC DNA]</scope>
    <source>
        <strain evidence="3 4">WCA-MUC-591-APC-4B</strain>
    </source>
</reference>
<dbReference type="Proteomes" id="UP000469424">
    <property type="component" value="Unassembled WGS sequence"/>
</dbReference>
<feature type="domain" description="2-isopropylmalate synthase LeuA allosteric (dimerisation)" evidence="2">
    <location>
        <begin position="6"/>
        <end position="100"/>
    </location>
</feature>
<dbReference type="SUPFAM" id="SSF110921">
    <property type="entry name" value="2-isopropylmalate synthase LeuA, allosteric (dimerisation) domain"/>
    <property type="match status" value="1"/>
</dbReference>
<dbReference type="InterPro" id="IPR013709">
    <property type="entry name" value="2-isopropylmalate_synth_dimer"/>
</dbReference>
<dbReference type="GO" id="GO:0009098">
    <property type="term" value="P:L-leucine biosynthetic process"/>
    <property type="evidence" value="ECO:0007669"/>
    <property type="project" value="InterPro"/>
</dbReference>
<dbReference type="Pfam" id="PF08502">
    <property type="entry name" value="LeuA_dimer"/>
    <property type="match status" value="1"/>
</dbReference>
<dbReference type="Gene3D" id="3.30.160.270">
    <property type="match status" value="1"/>
</dbReference>
<dbReference type="SMART" id="SM00917">
    <property type="entry name" value="LeuA_dimer"/>
    <property type="match status" value="1"/>
</dbReference>
<evidence type="ECO:0000313" key="3">
    <source>
        <dbReference type="EMBL" id="MST70067.1"/>
    </source>
</evidence>
<keyword evidence="4" id="KW-1185">Reference proteome</keyword>
<evidence type="ECO:0000313" key="4">
    <source>
        <dbReference type="Proteomes" id="UP000469424"/>
    </source>
</evidence>
<name>A0A6N7X349_9FIRM</name>
<dbReference type="EMBL" id="VUNA01000002">
    <property type="protein sequence ID" value="MST70067.1"/>
    <property type="molecule type" value="Genomic_DNA"/>
</dbReference>
<dbReference type="AlphaFoldDB" id="A0A6N7X349"/>
<dbReference type="PANTHER" id="PTHR46911:SF1">
    <property type="entry name" value="2-ISOPROPYLMALATE SYNTHASE"/>
    <property type="match status" value="1"/>
</dbReference>